<protein>
    <submittedName>
        <fullName evidence="6">Uncharacterized protein</fullName>
    </submittedName>
</protein>
<keyword evidence="7" id="KW-1185">Reference proteome</keyword>
<evidence type="ECO:0000256" key="3">
    <source>
        <dbReference type="ARBA" id="ARBA00022989"/>
    </source>
</evidence>
<evidence type="ECO:0000256" key="5">
    <source>
        <dbReference type="SAM" id="Phobius"/>
    </source>
</evidence>
<dbReference type="AlphaFoldDB" id="A0A9P7A0T3"/>
<dbReference type="InterPro" id="IPR050360">
    <property type="entry name" value="MFS_Sugar_Transporters"/>
</dbReference>
<dbReference type="Gene3D" id="1.20.1250.20">
    <property type="entry name" value="MFS general substrate transporter like domains"/>
    <property type="match status" value="1"/>
</dbReference>
<evidence type="ECO:0000256" key="4">
    <source>
        <dbReference type="ARBA" id="ARBA00023136"/>
    </source>
</evidence>
<keyword evidence="2 5" id="KW-0812">Transmembrane</keyword>
<dbReference type="EMBL" id="JABBWD010000012">
    <property type="protein sequence ID" value="KAG1779366.1"/>
    <property type="molecule type" value="Genomic_DNA"/>
</dbReference>
<organism evidence="6 7">
    <name type="scientific">Suillus placidus</name>
    <dbReference type="NCBI Taxonomy" id="48579"/>
    <lineage>
        <taxon>Eukaryota</taxon>
        <taxon>Fungi</taxon>
        <taxon>Dikarya</taxon>
        <taxon>Basidiomycota</taxon>
        <taxon>Agaricomycotina</taxon>
        <taxon>Agaricomycetes</taxon>
        <taxon>Agaricomycetidae</taxon>
        <taxon>Boletales</taxon>
        <taxon>Suillineae</taxon>
        <taxon>Suillaceae</taxon>
        <taxon>Suillus</taxon>
    </lineage>
</organism>
<dbReference type="OrthoDB" id="2544694at2759"/>
<dbReference type="Pfam" id="PF00083">
    <property type="entry name" value="Sugar_tr"/>
    <property type="match status" value="1"/>
</dbReference>
<comment type="caution">
    <text evidence="6">The sequence shown here is derived from an EMBL/GenBank/DDBJ whole genome shotgun (WGS) entry which is preliminary data.</text>
</comment>
<evidence type="ECO:0000313" key="7">
    <source>
        <dbReference type="Proteomes" id="UP000714275"/>
    </source>
</evidence>
<dbReference type="PANTHER" id="PTHR48022:SF68">
    <property type="entry name" value="MAJOR FACILITATOR SUPERFAMILY (MFS) PROFILE DOMAIN-CONTAINING PROTEIN-RELATED"/>
    <property type="match status" value="1"/>
</dbReference>
<dbReference type="GO" id="GO:0005351">
    <property type="term" value="F:carbohydrate:proton symporter activity"/>
    <property type="evidence" value="ECO:0007669"/>
    <property type="project" value="TreeGrafter"/>
</dbReference>
<keyword evidence="4 5" id="KW-0472">Membrane</keyword>
<name>A0A9P7A0T3_9AGAM</name>
<dbReference type="InterPro" id="IPR036259">
    <property type="entry name" value="MFS_trans_sf"/>
</dbReference>
<evidence type="ECO:0000256" key="2">
    <source>
        <dbReference type="ARBA" id="ARBA00022692"/>
    </source>
</evidence>
<feature type="transmembrane region" description="Helical" evidence="5">
    <location>
        <begin position="12"/>
        <end position="33"/>
    </location>
</feature>
<sequence>MVTGPSFNNISWGTYIVFAALNTFIIPVVYFFFSETGGRSLENMDVVFALAYNEGVSPVAVSLWKDIPLAGSPEADRILV</sequence>
<evidence type="ECO:0000313" key="6">
    <source>
        <dbReference type="EMBL" id="KAG1779366.1"/>
    </source>
</evidence>
<dbReference type="Proteomes" id="UP000714275">
    <property type="component" value="Unassembled WGS sequence"/>
</dbReference>
<proteinExistence type="predicted"/>
<reference evidence="6" key="1">
    <citation type="journal article" date="2020" name="New Phytol.">
        <title>Comparative genomics reveals dynamic genome evolution in host specialist ectomycorrhizal fungi.</title>
        <authorList>
            <person name="Lofgren L.A."/>
            <person name="Nguyen N.H."/>
            <person name="Vilgalys R."/>
            <person name="Ruytinx J."/>
            <person name="Liao H.L."/>
            <person name="Branco S."/>
            <person name="Kuo A."/>
            <person name="LaButti K."/>
            <person name="Lipzen A."/>
            <person name="Andreopoulos W."/>
            <person name="Pangilinan J."/>
            <person name="Riley R."/>
            <person name="Hundley H."/>
            <person name="Na H."/>
            <person name="Barry K."/>
            <person name="Grigoriev I.V."/>
            <person name="Stajich J.E."/>
            <person name="Kennedy P.G."/>
        </authorList>
    </citation>
    <scope>NUCLEOTIDE SEQUENCE</scope>
    <source>
        <strain evidence="6">DOB743</strain>
    </source>
</reference>
<dbReference type="GO" id="GO:0016020">
    <property type="term" value="C:membrane"/>
    <property type="evidence" value="ECO:0007669"/>
    <property type="project" value="UniProtKB-SubCell"/>
</dbReference>
<dbReference type="PANTHER" id="PTHR48022">
    <property type="entry name" value="PLASTIDIC GLUCOSE TRANSPORTER 4"/>
    <property type="match status" value="1"/>
</dbReference>
<evidence type="ECO:0000256" key="1">
    <source>
        <dbReference type="ARBA" id="ARBA00004141"/>
    </source>
</evidence>
<keyword evidence="3 5" id="KW-1133">Transmembrane helix</keyword>
<dbReference type="InterPro" id="IPR005828">
    <property type="entry name" value="MFS_sugar_transport-like"/>
</dbReference>
<accession>A0A9P7A0T3</accession>
<gene>
    <name evidence="6" type="ORF">EV702DRAFT_966270</name>
</gene>
<comment type="subcellular location">
    <subcellularLocation>
        <location evidence="1">Membrane</location>
        <topology evidence="1">Multi-pass membrane protein</topology>
    </subcellularLocation>
</comment>